<proteinExistence type="predicted"/>
<gene>
    <name evidence="1" type="ORF">C4532_04490</name>
</gene>
<dbReference type="AlphaFoldDB" id="A0A419F4I0"/>
<dbReference type="EMBL" id="QZKI01000028">
    <property type="protein sequence ID" value="RJP73369.1"/>
    <property type="molecule type" value="Genomic_DNA"/>
</dbReference>
<reference evidence="1 2" key="1">
    <citation type="journal article" date="2017" name="ISME J.">
        <title>Energy and carbon metabolisms in a deep terrestrial subsurface fluid microbial community.</title>
        <authorList>
            <person name="Momper L."/>
            <person name="Jungbluth S.P."/>
            <person name="Lee M.D."/>
            <person name="Amend J.P."/>
        </authorList>
    </citation>
    <scope>NUCLEOTIDE SEQUENCE [LARGE SCALE GENOMIC DNA]</scope>
    <source>
        <strain evidence="1">SURF_17</strain>
    </source>
</reference>
<name>A0A419F4I0_9BACT</name>
<comment type="caution">
    <text evidence="1">The sequence shown here is derived from an EMBL/GenBank/DDBJ whole genome shotgun (WGS) entry which is preliminary data.</text>
</comment>
<organism evidence="1 2">
    <name type="scientific">Candidatus Abyssobacteria bacterium SURF_17</name>
    <dbReference type="NCBI Taxonomy" id="2093361"/>
    <lineage>
        <taxon>Bacteria</taxon>
        <taxon>Pseudomonadati</taxon>
        <taxon>Candidatus Hydrogenedentota</taxon>
        <taxon>Candidatus Abyssobacteria</taxon>
    </lineage>
</organism>
<dbReference type="Proteomes" id="UP000285961">
    <property type="component" value="Unassembled WGS sequence"/>
</dbReference>
<sequence length="108" mass="11537">MAFTGPLPRLAVAFAVVVIALAVSAHTCLAGAPQPADSEPFAPTDHLIGDTLARGIDCLLNPAHLGLSRLYFWMAEPSMPEHVTTIQMMEATPEPREPVDQQTGFDSP</sequence>
<accession>A0A419F4I0</accession>
<protein>
    <submittedName>
        <fullName evidence="1">Uncharacterized protein</fullName>
    </submittedName>
</protein>
<evidence type="ECO:0000313" key="2">
    <source>
        <dbReference type="Proteomes" id="UP000285961"/>
    </source>
</evidence>
<evidence type="ECO:0000313" key="1">
    <source>
        <dbReference type="EMBL" id="RJP73369.1"/>
    </source>
</evidence>